<dbReference type="KEGG" id="mik:FOE78_09035"/>
<protein>
    <recommendedName>
        <fullName evidence="4">Aspartate/glutamate racemase</fullName>
    </recommendedName>
</protein>
<dbReference type="OrthoDB" id="978447at2"/>
<dbReference type="GO" id="GO:0047661">
    <property type="term" value="F:amino-acid racemase activity"/>
    <property type="evidence" value="ECO:0007669"/>
    <property type="project" value="InterPro"/>
</dbReference>
<evidence type="ECO:0000313" key="3">
    <source>
        <dbReference type="Proteomes" id="UP000319263"/>
    </source>
</evidence>
<dbReference type="Gene3D" id="3.40.50.12500">
    <property type="match status" value="1"/>
</dbReference>
<dbReference type="EMBL" id="CP041692">
    <property type="protein sequence ID" value="QDP96022.1"/>
    <property type="molecule type" value="Genomic_DNA"/>
</dbReference>
<organism evidence="2 3">
    <name type="scientific">Microlunatus elymi</name>
    <dbReference type="NCBI Taxonomy" id="2596828"/>
    <lineage>
        <taxon>Bacteria</taxon>
        <taxon>Bacillati</taxon>
        <taxon>Actinomycetota</taxon>
        <taxon>Actinomycetes</taxon>
        <taxon>Propionibacteriales</taxon>
        <taxon>Propionibacteriaceae</taxon>
        <taxon>Microlunatus</taxon>
    </lineage>
</organism>
<evidence type="ECO:0008006" key="4">
    <source>
        <dbReference type="Google" id="ProtNLM"/>
    </source>
</evidence>
<evidence type="ECO:0000313" key="2">
    <source>
        <dbReference type="EMBL" id="QDP96022.1"/>
    </source>
</evidence>
<dbReference type="AlphaFoldDB" id="A0A516PXZ7"/>
<proteinExistence type="inferred from homology"/>
<reference evidence="2 3" key="1">
    <citation type="submission" date="2019-07" db="EMBL/GenBank/DDBJ databases">
        <title>Microlunatus dokdonensis sp. nov. isolated from the rhizospheric soil of the wild plant Elymus tsukushiensis.</title>
        <authorList>
            <person name="Ghim S.-Y."/>
            <person name="Hwang Y.-J."/>
            <person name="Son J.-S."/>
            <person name="Shin J.-H."/>
        </authorList>
    </citation>
    <scope>NUCLEOTIDE SEQUENCE [LARGE SCALE GENOMIC DNA]</scope>
    <source>
        <strain evidence="2 3">KUDC0627</strain>
    </source>
</reference>
<gene>
    <name evidence="2" type="ORF">FOE78_09035</name>
</gene>
<sequence>MTRLAMLHTGAVVIPTFTELAAHQLPTVEIQHLLDDRIVSDLGRGAERTDIATRLAALGRAAKTSGADAIVFTCSSISGYAAALEDDLGLPVFRIDEAMADEAVRGAQRISVIATLETTLLPTAALLRERAAGQGKQPEITEVVVPGAFEAVTGGDRDRHDALVAQAITDQAGRSDVIVLAQASMASAAAKTQVDVPVLTSPELGIRRVAELLARSEASR</sequence>
<keyword evidence="3" id="KW-1185">Reference proteome</keyword>
<dbReference type="Pfam" id="PF01177">
    <property type="entry name" value="Asp_Glu_race"/>
    <property type="match status" value="1"/>
</dbReference>
<comment type="similarity">
    <text evidence="1">Belongs to the HyuE racemase family.</text>
</comment>
<dbReference type="InterPro" id="IPR015942">
    <property type="entry name" value="Asp/Glu/hydantoin_racemase"/>
</dbReference>
<dbReference type="Proteomes" id="UP000319263">
    <property type="component" value="Chromosome"/>
</dbReference>
<accession>A0A516PXZ7</accession>
<name>A0A516PXZ7_9ACTN</name>
<dbReference type="InterPro" id="IPR053714">
    <property type="entry name" value="Iso_Racemase_Enz_sf"/>
</dbReference>
<evidence type="ECO:0000256" key="1">
    <source>
        <dbReference type="ARBA" id="ARBA00038414"/>
    </source>
</evidence>
<dbReference type="RefSeq" id="WP_143985988.1">
    <property type="nucleotide sequence ID" value="NZ_CP041692.1"/>
</dbReference>